<evidence type="ECO:0000259" key="15">
    <source>
        <dbReference type="PROSITE" id="PS50203"/>
    </source>
</evidence>
<feature type="active site" evidence="13 14">
    <location>
        <position position="289"/>
    </location>
</feature>
<reference evidence="17" key="1">
    <citation type="submission" date="2025-08" db="UniProtKB">
        <authorList>
            <consortium name="Ensembl"/>
        </authorList>
    </citation>
    <scope>IDENTIFICATION</scope>
</reference>
<dbReference type="PROSITE" id="PS00139">
    <property type="entry name" value="THIOL_PROTEASE_CYS"/>
    <property type="match status" value="1"/>
</dbReference>
<evidence type="ECO:0000256" key="6">
    <source>
        <dbReference type="ARBA" id="ARBA00022490"/>
    </source>
</evidence>
<dbReference type="Pfam" id="PF00648">
    <property type="entry name" value="Peptidase_C2"/>
    <property type="match status" value="1"/>
</dbReference>
<dbReference type="InterPro" id="IPR033883">
    <property type="entry name" value="C2_III"/>
</dbReference>
<evidence type="ECO:0000313" key="18">
    <source>
        <dbReference type="Proteomes" id="UP001108240"/>
    </source>
</evidence>
<dbReference type="InterPro" id="IPR001300">
    <property type="entry name" value="Peptidase_C2_calpain_cat"/>
</dbReference>
<keyword evidence="9" id="KW-0677">Repeat</keyword>
<keyword evidence="18" id="KW-1185">Reference proteome</keyword>
<feature type="domain" description="Calpain catalytic" evidence="15">
    <location>
        <begin position="48"/>
        <end position="347"/>
    </location>
</feature>
<evidence type="ECO:0000256" key="2">
    <source>
        <dbReference type="ARBA" id="ARBA00001913"/>
    </source>
</evidence>
<evidence type="ECO:0000259" key="16">
    <source>
        <dbReference type="PROSITE" id="PS50222"/>
    </source>
</evidence>
<dbReference type="InterPro" id="IPR022684">
    <property type="entry name" value="Calpain_cysteine_protease"/>
</dbReference>
<dbReference type="Gene3D" id="3.90.70.10">
    <property type="entry name" value="Cysteine proteinases"/>
    <property type="match status" value="1"/>
</dbReference>
<proteinExistence type="inferred from homology"/>
<dbReference type="PROSITE" id="PS50222">
    <property type="entry name" value="EF_HAND_2"/>
    <property type="match status" value="1"/>
</dbReference>
<dbReference type="EC" id="3.4.22.53" evidence="5"/>
<dbReference type="InterPro" id="IPR022683">
    <property type="entry name" value="Calpain_III"/>
</dbReference>
<evidence type="ECO:0000256" key="12">
    <source>
        <dbReference type="ARBA" id="ARBA00022837"/>
    </source>
</evidence>
<dbReference type="FunFam" id="2.60.120.380:FF:000001">
    <property type="entry name" value="Calpain-1 catalytic subunit"/>
    <property type="match status" value="1"/>
</dbReference>
<accession>A0A8C1E4R8</accession>
<dbReference type="InterPro" id="IPR011992">
    <property type="entry name" value="EF-hand-dom_pair"/>
</dbReference>
<evidence type="ECO:0000256" key="1">
    <source>
        <dbReference type="ARBA" id="ARBA00001223"/>
    </source>
</evidence>
<dbReference type="SMART" id="SM00230">
    <property type="entry name" value="CysPc"/>
    <property type="match status" value="1"/>
</dbReference>
<dbReference type="Pfam" id="PF01067">
    <property type="entry name" value="Calpain_III"/>
    <property type="match status" value="1"/>
</dbReference>
<dbReference type="CDD" id="cd00044">
    <property type="entry name" value="CysPc"/>
    <property type="match status" value="1"/>
</dbReference>
<keyword evidence="8" id="KW-0479">Metal-binding</keyword>
<dbReference type="PRINTS" id="PR00704">
    <property type="entry name" value="CALPAIN"/>
</dbReference>
<dbReference type="GO" id="GO:0006508">
    <property type="term" value="P:proteolysis"/>
    <property type="evidence" value="ECO:0007669"/>
    <property type="project" value="UniProtKB-KW"/>
</dbReference>
<dbReference type="SMART" id="SM00720">
    <property type="entry name" value="calpain_III"/>
    <property type="match status" value="1"/>
</dbReference>
<dbReference type="Proteomes" id="UP001108240">
    <property type="component" value="Unplaced"/>
</dbReference>
<dbReference type="InterPro" id="IPR036213">
    <property type="entry name" value="Calpain_III_sf"/>
</dbReference>
<dbReference type="SUPFAM" id="SSF49758">
    <property type="entry name" value="Calpain large subunit, middle domain (domain III)"/>
    <property type="match status" value="1"/>
</dbReference>
<feature type="active site" evidence="13 14">
    <location>
        <position position="265"/>
    </location>
</feature>
<dbReference type="PROSITE" id="PS50203">
    <property type="entry name" value="CALPAIN_CAT"/>
    <property type="match status" value="1"/>
</dbReference>
<comment type="cofactor">
    <cofactor evidence="2">
        <name>Ca(2+)</name>
        <dbReference type="ChEBI" id="CHEBI:29108"/>
    </cofactor>
</comment>
<name>A0A8C1E4R8_CYPCA</name>
<organism evidence="17 18">
    <name type="scientific">Cyprinus carpio carpio</name>
    <dbReference type="NCBI Taxonomy" id="630221"/>
    <lineage>
        <taxon>Eukaryota</taxon>
        <taxon>Metazoa</taxon>
        <taxon>Chordata</taxon>
        <taxon>Craniata</taxon>
        <taxon>Vertebrata</taxon>
        <taxon>Euteleostomi</taxon>
        <taxon>Actinopterygii</taxon>
        <taxon>Neopterygii</taxon>
        <taxon>Teleostei</taxon>
        <taxon>Ostariophysi</taxon>
        <taxon>Cypriniformes</taxon>
        <taxon>Cyprinidae</taxon>
        <taxon>Cyprininae</taxon>
        <taxon>Cyprinus</taxon>
    </lineage>
</organism>
<dbReference type="PANTHER" id="PTHR10183">
    <property type="entry name" value="CALPAIN"/>
    <property type="match status" value="1"/>
</dbReference>
<dbReference type="SUPFAM" id="SSF47473">
    <property type="entry name" value="EF-hand"/>
    <property type="match status" value="1"/>
</dbReference>
<dbReference type="Gene3D" id="2.60.120.380">
    <property type="match status" value="1"/>
</dbReference>
<keyword evidence="12" id="KW-0106">Calcium</keyword>
<dbReference type="FunFam" id="3.90.70.10:FF:000001">
    <property type="entry name" value="Calpain-1 catalytic subunit"/>
    <property type="match status" value="1"/>
</dbReference>
<keyword evidence="7 14" id="KW-0645">Protease</keyword>
<dbReference type="AlphaFoldDB" id="A0A8C1E4R8"/>
<evidence type="ECO:0000256" key="13">
    <source>
        <dbReference type="PIRSR" id="PIRSR622684-1"/>
    </source>
</evidence>
<dbReference type="GeneTree" id="ENSGT00940000158672"/>
<dbReference type="GO" id="GO:0004198">
    <property type="term" value="F:calcium-dependent cysteine-type endopeptidase activity"/>
    <property type="evidence" value="ECO:0007669"/>
    <property type="project" value="UniProtKB-EC"/>
</dbReference>
<evidence type="ECO:0000256" key="11">
    <source>
        <dbReference type="ARBA" id="ARBA00022807"/>
    </source>
</evidence>
<evidence type="ECO:0000313" key="17">
    <source>
        <dbReference type="Ensembl" id="ENSCCRP00000070624.2"/>
    </source>
</evidence>
<dbReference type="InterPro" id="IPR002048">
    <property type="entry name" value="EF_hand_dom"/>
</dbReference>
<dbReference type="SUPFAM" id="SSF54001">
    <property type="entry name" value="Cysteine proteinases"/>
    <property type="match status" value="1"/>
</dbReference>
<dbReference type="CDD" id="cd00214">
    <property type="entry name" value="Calpain_III"/>
    <property type="match status" value="1"/>
</dbReference>
<dbReference type="FunFam" id="1.10.238.10:FF:000099">
    <property type="entry name" value="calpain-2 catalytic subunit"/>
    <property type="match status" value="1"/>
</dbReference>
<evidence type="ECO:0000256" key="7">
    <source>
        <dbReference type="ARBA" id="ARBA00022670"/>
    </source>
</evidence>
<evidence type="ECO:0000256" key="5">
    <source>
        <dbReference type="ARBA" id="ARBA00012481"/>
    </source>
</evidence>
<keyword evidence="6" id="KW-0963">Cytoplasm</keyword>
<keyword evidence="10 14" id="KW-0378">Hydrolase</keyword>
<dbReference type="GO" id="GO:0005509">
    <property type="term" value="F:calcium ion binding"/>
    <property type="evidence" value="ECO:0007669"/>
    <property type="project" value="InterPro"/>
</dbReference>
<dbReference type="InterPro" id="IPR022682">
    <property type="entry name" value="Calpain_domain_III"/>
</dbReference>
<evidence type="ECO:0000256" key="10">
    <source>
        <dbReference type="ARBA" id="ARBA00022801"/>
    </source>
</evidence>
<dbReference type="PROSITE" id="PS00018">
    <property type="entry name" value="EF_HAND_1"/>
    <property type="match status" value="1"/>
</dbReference>
<reference evidence="17" key="2">
    <citation type="submission" date="2025-09" db="UniProtKB">
        <authorList>
            <consortium name="Ensembl"/>
        </authorList>
    </citation>
    <scope>IDENTIFICATION</scope>
</reference>
<evidence type="ECO:0000256" key="8">
    <source>
        <dbReference type="ARBA" id="ARBA00022723"/>
    </source>
</evidence>
<protein>
    <recommendedName>
        <fullName evidence="5">calpain-2</fullName>
        <ecNumber evidence="5">3.4.22.53</ecNumber>
    </recommendedName>
</protein>
<evidence type="ECO:0000256" key="9">
    <source>
        <dbReference type="ARBA" id="ARBA00022737"/>
    </source>
</evidence>
<dbReference type="GO" id="GO:0005737">
    <property type="term" value="C:cytoplasm"/>
    <property type="evidence" value="ECO:0007669"/>
    <property type="project" value="UniProtKB-SubCell"/>
</dbReference>
<dbReference type="PANTHER" id="PTHR10183:SF322">
    <property type="entry name" value="CALPAIN-11"/>
    <property type="match status" value="1"/>
</dbReference>
<evidence type="ECO:0000256" key="14">
    <source>
        <dbReference type="PROSITE-ProRule" id="PRU00239"/>
    </source>
</evidence>
<dbReference type="InterPro" id="IPR018247">
    <property type="entry name" value="EF_Hand_1_Ca_BS"/>
</dbReference>
<comment type="similarity">
    <text evidence="4">Belongs to the peptidase C2 family.</text>
</comment>
<evidence type="ECO:0000256" key="3">
    <source>
        <dbReference type="ARBA" id="ARBA00004496"/>
    </source>
</evidence>
<evidence type="ECO:0000256" key="4">
    <source>
        <dbReference type="ARBA" id="ARBA00007623"/>
    </source>
</evidence>
<dbReference type="InterPro" id="IPR038765">
    <property type="entry name" value="Papain-like_cys_pep_sf"/>
</dbReference>
<keyword evidence="11 14" id="KW-0788">Thiol protease</keyword>
<feature type="active site" evidence="13 14">
    <location>
        <position position="108"/>
    </location>
</feature>
<comment type="catalytic activity">
    <reaction evidence="1">
        <text>Broad endopeptidase specificity.</text>
        <dbReference type="EC" id="3.4.22.53"/>
    </reaction>
</comment>
<sequence length="682" mass="77680">MFTYGGISAQISANRLQAEGVGSFEQALHFQNQDFEALKQECLEGGYLFEDPCFPAEPPSLGFKELAPYSSKTRGVEWMRPTELCDDPQFIVGGASRTDICQGALGDCWLLAAIASLTLHERLLHRVVPIGQGFQDDYAGIFHFQFWQFGEWVDVVIDDRLPVRDGELMFVHSAEGNEFWSALVEKAYAKLNGSYEALSGGSTTEGFEDFTGGVSEMYELRKAPRDLYRIISKALERGSLLGCSIDITSAFDMESVTFKKLVKGHAYSVTALKQVEFRGLTERLIRIRNPWGQVEWTGAWSDNSPEWDEIDPSEKDDLHLEMEDGEFWMSFNEFLRQFSRLEICNLTPDALSDDDLSHWNTIKFHGAWRRGSTAGGCRNNPNTFWINPQYKITLLEEDDDPEDEEVACSFLVALMQKDRRRYRHHGQDMHTIGFAIYEYAGCQNVHLKKDFFLKHSSSARSETFINLREVSTRLRLPPGEYIIVPSTFEASKEADFVLRAEITEDDIDDSFKSLFAQLAGEDMEISVRELRTILNRVVSKHKDLKTDGFSMESCRAMVNLLDKDGSARLGLIEFQILWNIVRKLLVSGIFREFDIDESGTMSSYEMRLAVESAGFKLNNRLHQILVARYAENEAIDFDNFVCCLIKLEAMFRSFQQLDKDGTGTAEMNLSEVLWLDFTAVKC</sequence>
<dbReference type="Ensembl" id="ENSCCRT00000076479.2">
    <property type="protein sequence ID" value="ENSCCRP00000070624.2"/>
    <property type="gene ID" value="ENSCCRG00000034514.2"/>
</dbReference>
<dbReference type="InterPro" id="IPR000169">
    <property type="entry name" value="Pept_cys_AS"/>
</dbReference>
<feature type="domain" description="EF-hand" evidence="16">
    <location>
        <begin position="581"/>
        <end position="616"/>
    </location>
</feature>
<dbReference type="Gene3D" id="1.10.238.10">
    <property type="entry name" value="EF-hand"/>
    <property type="match status" value="1"/>
</dbReference>
<comment type="subcellular location">
    <subcellularLocation>
        <location evidence="3">Cytoplasm</location>
    </subcellularLocation>
</comment>